<feature type="domain" description="Carbohydrate kinase PfkB" evidence="7">
    <location>
        <begin position="16"/>
        <end position="298"/>
    </location>
</feature>
<reference evidence="8 9" key="1">
    <citation type="submission" date="2024-07" db="EMBL/GenBank/DDBJ databases">
        <authorList>
            <person name="Kang M."/>
        </authorList>
    </citation>
    <scope>NUCLEOTIDE SEQUENCE [LARGE SCALE GENOMIC DNA]</scope>
    <source>
        <strain evidence="8 9">DFM31</strain>
    </source>
</reference>
<keyword evidence="3" id="KW-0547">Nucleotide-binding</keyword>
<dbReference type="Gene3D" id="3.40.1190.20">
    <property type="match status" value="1"/>
</dbReference>
<name>A0ABV3L6I1_9RHOB</name>
<dbReference type="Proteomes" id="UP001553161">
    <property type="component" value="Unassembled WGS sequence"/>
</dbReference>
<organism evidence="8 9">
    <name type="scientific">Meridianimarinicoccus marinus</name>
    <dbReference type="NCBI Taxonomy" id="3231483"/>
    <lineage>
        <taxon>Bacteria</taxon>
        <taxon>Pseudomonadati</taxon>
        <taxon>Pseudomonadota</taxon>
        <taxon>Alphaproteobacteria</taxon>
        <taxon>Rhodobacterales</taxon>
        <taxon>Paracoccaceae</taxon>
        <taxon>Meridianimarinicoccus</taxon>
    </lineage>
</organism>
<evidence type="ECO:0000313" key="8">
    <source>
        <dbReference type="EMBL" id="MEV8467093.1"/>
    </source>
</evidence>
<dbReference type="RefSeq" id="WP_366192869.1">
    <property type="nucleotide sequence ID" value="NZ_JBFBVU010000010.1"/>
</dbReference>
<evidence type="ECO:0000259" key="7">
    <source>
        <dbReference type="Pfam" id="PF00294"/>
    </source>
</evidence>
<evidence type="ECO:0000256" key="6">
    <source>
        <dbReference type="PIRNR" id="PIRNR000535"/>
    </source>
</evidence>
<evidence type="ECO:0000256" key="5">
    <source>
        <dbReference type="ARBA" id="ARBA00022840"/>
    </source>
</evidence>
<evidence type="ECO:0000256" key="4">
    <source>
        <dbReference type="ARBA" id="ARBA00022777"/>
    </source>
</evidence>
<dbReference type="NCBIfam" id="TIGR03168">
    <property type="entry name" value="1-PFK"/>
    <property type="match status" value="1"/>
</dbReference>
<evidence type="ECO:0000256" key="3">
    <source>
        <dbReference type="ARBA" id="ARBA00022741"/>
    </source>
</evidence>
<comment type="similarity">
    <text evidence="1 6">Belongs to the carbohydrate kinase PfkB family.</text>
</comment>
<dbReference type="PANTHER" id="PTHR46566">
    <property type="entry name" value="1-PHOSPHOFRUCTOKINASE-RELATED"/>
    <property type="match status" value="1"/>
</dbReference>
<evidence type="ECO:0000256" key="2">
    <source>
        <dbReference type="ARBA" id="ARBA00022679"/>
    </source>
</evidence>
<dbReference type="PIRSF" id="PIRSF000535">
    <property type="entry name" value="1PFK/6PFK/LacC"/>
    <property type="match status" value="1"/>
</dbReference>
<evidence type="ECO:0000313" key="9">
    <source>
        <dbReference type="Proteomes" id="UP001553161"/>
    </source>
</evidence>
<keyword evidence="4" id="KW-0418">Kinase</keyword>
<dbReference type="SUPFAM" id="SSF53613">
    <property type="entry name" value="Ribokinase-like"/>
    <property type="match status" value="1"/>
</dbReference>
<keyword evidence="2 6" id="KW-0808">Transferase</keyword>
<comment type="caution">
    <text evidence="8">The sequence shown here is derived from an EMBL/GenBank/DDBJ whole genome shotgun (WGS) entry which is preliminary data.</text>
</comment>
<accession>A0ABV3L6I1</accession>
<proteinExistence type="inferred from homology"/>
<sequence>MAHPAILTITLNPALDLSSQVDQVRAGDKLRCAPPRRDPGGGGINVSRAIRHMGGESLAVVALGGATGEAVRQMMTAEGLSLRVLPLPGETRQSLSVTDQSNNDQYRFVMPGPDWQETEVEALLDLCATLPGPATLAVLSGSLPPGVAPSLPHRICAALEATGARMIIDTSGAGLVRLARAPQEQRPMVLRFDNQEAEELSGTTLDSPEATADLAEDLVRRGVADAVVIACGAEGNVLCDGSRRLLCRPVPVPVRSKVGAGDSFVGAFALTLSRGGDLAEALHHGTAAANAAVMTDATELCRAEDVERLYPGCQLSEV</sequence>
<gene>
    <name evidence="8" type="ORF">AB0T83_09910</name>
</gene>
<protein>
    <recommendedName>
        <fullName evidence="6">Phosphofructokinase</fullName>
    </recommendedName>
</protein>
<dbReference type="EMBL" id="JBFBVU010000010">
    <property type="protein sequence ID" value="MEV8467093.1"/>
    <property type="molecule type" value="Genomic_DNA"/>
</dbReference>
<dbReference type="Pfam" id="PF00294">
    <property type="entry name" value="PfkB"/>
    <property type="match status" value="1"/>
</dbReference>
<dbReference type="InterPro" id="IPR029056">
    <property type="entry name" value="Ribokinase-like"/>
</dbReference>
<keyword evidence="5" id="KW-0067">ATP-binding</keyword>
<dbReference type="InterPro" id="IPR002173">
    <property type="entry name" value="Carboh/pur_kinase_PfkB_CS"/>
</dbReference>
<dbReference type="CDD" id="cd01164">
    <property type="entry name" value="FruK_PfkB_like"/>
    <property type="match status" value="1"/>
</dbReference>
<dbReference type="InterPro" id="IPR011611">
    <property type="entry name" value="PfkB_dom"/>
</dbReference>
<dbReference type="InterPro" id="IPR017583">
    <property type="entry name" value="Tagatose/fructose_Pkinase"/>
</dbReference>
<dbReference type="PROSITE" id="PS00583">
    <property type="entry name" value="PFKB_KINASES_1"/>
    <property type="match status" value="1"/>
</dbReference>
<evidence type="ECO:0000256" key="1">
    <source>
        <dbReference type="ARBA" id="ARBA00010688"/>
    </source>
</evidence>
<dbReference type="PANTHER" id="PTHR46566:SF2">
    <property type="entry name" value="ATP-DEPENDENT 6-PHOSPHOFRUCTOKINASE ISOZYME 2"/>
    <property type="match status" value="1"/>
</dbReference>
<keyword evidence="9" id="KW-1185">Reference proteome</keyword>